<feature type="compositionally biased region" description="Polar residues" evidence="1">
    <location>
        <begin position="1"/>
        <end position="23"/>
    </location>
</feature>
<evidence type="ECO:0000256" key="1">
    <source>
        <dbReference type="SAM" id="MobiDB-lite"/>
    </source>
</evidence>
<name>A0AAV9XM73_9PEZI</name>
<feature type="compositionally biased region" description="Low complexity" evidence="1">
    <location>
        <begin position="82"/>
        <end position="91"/>
    </location>
</feature>
<dbReference type="AlphaFoldDB" id="A0AAV9XM73"/>
<feature type="compositionally biased region" description="Low complexity" evidence="1">
    <location>
        <begin position="394"/>
        <end position="407"/>
    </location>
</feature>
<feature type="transmembrane region" description="Helical" evidence="2">
    <location>
        <begin position="216"/>
        <end position="235"/>
    </location>
</feature>
<dbReference type="Proteomes" id="UP001365542">
    <property type="component" value="Unassembled WGS sequence"/>
</dbReference>
<feature type="region of interest" description="Disordered" evidence="1">
    <location>
        <begin position="386"/>
        <end position="407"/>
    </location>
</feature>
<protein>
    <submittedName>
        <fullName evidence="3">Uncharacterized protein</fullName>
    </submittedName>
</protein>
<reference evidence="3 4" key="1">
    <citation type="submission" date="2019-10" db="EMBL/GenBank/DDBJ databases">
        <authorList>
            <person name="Palmer J.M."/>
        </authorList>
    </citation>
    <scope>NUCLEOTIDE SEQUENCE [LARGE SCALE GENOMIC DNA]</scope>
    <source>
        <strain evidence="3 4">TWF694</strain>
    </source>
</reference>
<comment type="caution">
    <text evidence="3">The sequence shown here is derived from an EMBL/GenBank/DDBJ whole genome shotgun (WGS) entry which is preliminary data.</text>
</comment>
<evidence type="ECO:0000313" key="4">
    <source>
        <dbReference type="Proteomes" id="UP001365542"/>
    </source>
</evidence>
<keyword evidence="2" id="KW-1133">Transmembrane helix</keyword>
<evidence type="ECO:0000313" key="3">
    <source>
        <dbReference type="EMBL" id="KAK6543061.1"/>
    </source>
</evidence>
<feature type="transmembrane region" description="Helical" evidence="2">
    <location>
        <begin position="255"/>
        <end position="275"/>
    </location>
</feature>
<feature type="region of interest" description="Disordered" evidence="1">
    <location>
        <begin position="1"/>
        <end position="126"/>
    </location>
</feature>
<organism evidence="3 4">
    <name type="scientific">Orbilia ellipsospora</name>
    <dbReference type="NCBI Taxonomy" id="2528407"/>
    <lineage>
        <taxon>Eukaryota</taxon>
        <taxon>Fungi</taxon>
        <taxon>Dikarya</taxon>
        <taxon>Ascomycota</taxon>
        <taxon>Pezizomycotina</taxon>
        <taxon>Orbiliomycetes</taxon>
        <taxon>Orbiliales</taxon>
        <taxon>Orbiliaceae</taxon>
        <taxon>Orbilia</taxon>
    </lineage>
</organism>
<feature type="compositionally biased region" description="Polar residues" evidence="1">
    <location>
        <begin position="33"/>
        <end position="43"/>
    </location>
</feature>
<feature type="transmembrane region" description="Helical" evidence="2">
    <location>
        <begin position="145"/>
        <end position="167"/>
    </location>
</feature>
<keyword evidence="4" id="KW-1185">Reference proteome</keyword>
<feature type="compositionally biased region" description="Polar residues" evidence="1">
    <location>
        <begin position="52"/>
        <end position="63"/>
    </location>
</feature>
<keyword evidence="2" id="KW-0472">Membrane</keyword>
<gene>
    <name evidence="3" type="ORF">TWF694_006987</name>
</gene>
<sequence length="407" mass="45407">MEQRLPTHNRTGSFTPSLGSPESDTFAGARRASVSSNTGSSFSLIHHPESDLGSNNGSPSRQPQKGGVPAPLRKFSGPHQRSLSGSFSGSPPASPRVPVIKSMRPSGEKRKSHTPRGSVDSGDSLYKPPNLHMVRGKWFYSRMRTILYLLQWATALSTFICVVYVWADDYLPYKNEVSTPRAYLRGTWQELTPEQIAAGVKGMTVRAWPEDIDLKGVYLIIAFCGTGTLVFFGLWLQNIFRSAKSYYVLFTRTEYFTLALIIIYSIGFGATAGYVTETFKVDNDDRDFWSWTCSRKGMGHDIVFKRSIYYDGDCDILTGAWATLLTLCGFSILILLTFPANIIYHSRMKNSGYSKFEKKLGLAAEGEDRMARRASLRPKEPWKFPKWAKKQKWTPPTGAAPTTPGSA</sequence>
<keyword evidence="2" id="KW-0812">Transmembrane</keyword>
<feature type="transmembrane region" description="Helical" evidence="2">
    <location>
        <begin position="320"/>
        <end position="344"/>
    </location>
</feature>
<proteinExistence type="predicted"/>
<accession>A0AAV9XM73</accession>
<evidence type="ECO:0000256" key="2">
    <source>
        <dbReference type="SAM" id="Phobius"/>
    </source>
</evidence>
<dbReference type="EMBL" id="JAVHJO010000002">
    <property type="protein sequence ID" value="KAK6543061.1"/>
    <property type="molecule type" value="Genomic_DNA"/>
</dbReference>